<evidence type="ECO:0000313" key="7">
    <source>
        <dbReference type="EMBL" id="TCP62851.1"/>
    </source>
</evidence>
<evidence type="ECO:0000256" key="3">
    <source>
        <dbReference type="ARBA" id="ARBA00023237"/>
    </source>
</evidence>
<dbReference type="PROSITE" id="PS51123">
    <property type="entry name" value="OMPA_2"/>
    <property type="match status" value="1"/>
</dbReference>
<dbReference type="PANTHER" id="PTHR30329:SF21">
    <property type="entry name" value="LIPOPROTEIN YIAD-RELATED"/>
    <property type="match status" value="1"/>
</dbReference>
<dbReference type="InterPro" id="IPR006665">
    <property type="entry name" value="OmpA-like"/>
</dbReference>
<dbReference type="GO" id="GO:0009279">
    <property type="term" value="C:cell outer membrane"/>
    <property type="evidence" value="ECO:0007669"/>
    <property type="project" value="UniProtKB-SubCell"/>
</dbReference>
<keyword evidence="8" id="KW-1185">Reference proteome</keyword>
<dbReference type="SUPFAM" id="SSF103088">
    <property type="entry name" value="OmpA-like"/>
    <property type="match status" value="1"/>
</dbReference>
<protein>
    <submittedName>
        <fullName evidence="7">OOP family OmpA-OmpF porin</fullName>
    </submittedName>
</protein>
<dbReference type="PRINTS" id="PR01021">
    <property type="entry name" value="OMPADOMAIN"/>
</dbReference>
<dbReference type="RefSeq" id="WP_132949821.1">
    <property type="nucleotide sequence ID" value="NZ_SLXU01000001.1"/>
</dbReference>
<evidence type="ECO:0000313" key="8">
    <source>
        <dbReference type="Proteomes" id="UP000295050"/>
    </source>
</evidence>
<evidence type="ECO:0000256" key="2">
    <source>
        <dbReference type="ARBA" id="ARBA00023136"/>
    </source>
</evidence>
<dbReference type="InterPro" id="IPR036737">
    <property type="entry name" value="OmpA-like_sf"/>
</dbReference>
<keyword evidence="3" id="KW-0998">Cell outer membrane</keyword>
<evidence type="ECO:0000256" key="1">
    <source>
        <dbReference type="ARBA" id="ARBA00004442"/>
    </source>
</evidence>
<dbReference type="Gene3D" id="3.40.1520.20">
    <property type="match status" value="2"/>
</dbReference>
<evidence type="ECO:0000256" key="5">
    <source>
        <dbReference type="SAM" id="MobiDB-lite"/>
    </source>
</evidence>
<dbReference type="PANTHER" id="PTHR30329">
    <property type="entry name" value="STATOR ELEMENT OF FLAGELLAR MOTOR COMPLEX"/>
    <property type="match status" value="1"/>
</dbReference>
<dbReference type="InterPro" id="IPR050330">
    <property type="entry name" value="Bact_OuterMem_StrucFunc"/>
</dbReference>
<dbReference type="EMBL" id="SLXU01000001">
    <property type="protein sequence ID" value="TCP62851.1"/>
    <property type="molecule type" value="Genomic_DNA"/>
</dbReference>
<name>A0A4R2RSH6_9RHOB</name>
<dbReference type="Proteomes" id="UP000295050">
    <property type="component" value="Unassembled WGS sequence"/>
</dbReference>
<dbReference type="Pfam" id="PF04972">
    <property type="entry name" value="BON"/>
    <property type="match status" value="1"/>
</dbReference>
<evidence type="ECO:0000256" key="4">
    <source>
        <dbReference type="PROSITE-ProRule" id="PRU00473"/>
    </source>
</evidence>
<dbReference type="AlphaFoldDB" id="A0A4R2RSH6"/>
<dbReference type="OrthoDB" id="5525824at2"/>
<evidence type="ECO:0000259" key="6">
    <source>
        <dbReference type="PROSITE" id="PS51123"/>
    </source>
</evidence>
<reference evidence="7 8" key="1">
    <citation type="submission" date="2019-03" db="EMBL/GenBank/DDBJ databases">
        <title>Genomic Encyclopedia of Type Strains, Phase IV (KMG-IV): sequencing the most valuable type-strain genomes for metagenomic binning, comparative biology and taxonomic classification.</title>
        <authorList>
            <person name="Goeker M."/>
        </authorList>
    </citation>
    <scope>NUCLEOTIDE SEQUENCE [LARGE SCALE GENOMIC DNA]</scope>
    <source>
        <strain evidence="7 8">DSM 24766</strain>
    </source>
</reference>
<accession>A0A4R2RSH6</accession>
<gene>
    <name evidence="7" type="ORF">EV663_101111</name>
</gene>
<feature type="domain" description="OmpA-like" evidence="6">
    <location>
        <begin position="489"/>
        <end position="606"/>
    </location>
</feature>
<feature type="region of interest" description="Disordered" evidence="5">
    <location>
        <begin position="601"/>
        <end position="664"/>
    </location>
</feature>
<sequence>MTLTFPRILTAATLIAAAALALATSVLSVGLLEKRTAQEVRTALLEDGLTWATVRADGTQVHLSGTAPDEAGRFRALSAAGRVLDSAHVLDEIDVPPSEPLNAPRFSIELLRNEAGISVIGLVPLGIGRETIVAELEKISDDLPVTEMLQIANHDIPQGWQDAMSFGMKALDLLERSKVSVSKDRVSVIAVSDSATQKARIERDLHRAVPDGLEVILDISAPRPVITPFTLRFRMDDEGARFDACTADTEEAAELILDAAHKAGMPGTGRCTLGLGVPAPGWGMAVARGIAAVGELGGGTLTFSDADVSLIAPEGTEPRLFDHVAGALEADLPDVFALRAVLPDLEQGAKADRGPNEFVATLSPEGLVQLRGRVPDALLREAAESYARSRFGQQQVYAAMRIDPALPEGWSLRVLTGLEALSQLRNGSVLVQSDRITLRGLTEDEDATARATRILTDRLGETEHFQIDITYREPETIPDTAPAPELCVAQIETILAEQKINFAPGATRIEGAAVRVVDKIADVLRTCPDARIEIGGHTDSQGREEMNEALSQQRAEAVLDALMARRVLTSNLTAKGYGESQPIADNDTEDGREANRRIAFRLIAPEPARHDEGDTETDDTPETGAKTAGDDADPDDNAAPPEARPDMPSQADSDKTQETSDGQD</sequence>
<dbReference type="InterPro" id="IPR007055">
    <property type="entry name" value="BON_dom"/>
</dbReference>
<dbReference type="Gene3D" id="3.30.1330.60">
    <property type="entry name" value="OmpA-like domain"/>
    <property type="match status" value="1"/>
</dbReference>
<proteinExistence type="predicted"/>
<keyword evidence="2 4" id="KW-0472">Membrane</keyword>
<comment type="subcellular location">
    <subcellularLocation>
        <location evidence="1">Cell outer membrane</location>
    </subcellularLocation>
</comment>
<organism evidence="7 8">
    <name type="scientific">Rhodovulum bhavnagarense</name>
    <dbReference type="NCBI Taxonomy" id="992286"/>
    <lineage>
        <taxon>Bacteria</taxon>
        <taxon>Pseudomonadati</taxon>
        <taxon>Pseudomonadota</taxon>
        <taxon>Alphaproteobacteria</taxon>
        <taxon>Rhodobacterales</taxon>
        <taxon>Paracoccaceae</taxon>
        <taxon>Rhodovulum</taxon>
    </lineage>
</organism>
<dbReference type="Pfam" id="PF00691">
    <property type="entry name" value="OmpA"/>
    <property type="match status" value="1"/>
</dbReference>
<dbReference type="CDD" id="cd07185">
    <property type="entry name" value="OmpA_C-like"/>
    <property type="match status" value="1"/>
</dbReference>
<comment type="caution">
    <text evidence="7">The sequence shown here is derived from an EMBL/GenBank/DDBJ whole genome shotgun (WGS) entry which is preliminary data.</text>
</comment>
<dbReference type="InterPro" id="IPR006664">
    <property type="entry name" value="OMP_bac"/>
</dbReference>